<dbReference type="Gene3D" id="3.40.50.620">
    <property type="entry name" value="HUPs"/>
    <property type="match status" value="1"/>
</dbReference>
<evidence type="ECO:0000313" key="13">
    <source>
        <dbReference type="EMBL" id="QIU97235.1"/>
    </source>
</evidence>
<dbReference type="UniPathway" id="UPA00253">
    <property type="reaction ID" value="UER00332"/>
</dbReference>
<keyword evidence="8 11" id="KW-0067">ATP-binding</keyword>
<comment type="catalytic activity">
    <reaction evidence="10 11">
        <text>nicotinate beta-D-ribonucleotide + ATP + H(+) = deamido-NAD(+) + diphosphate</text>
        <dbReference type="Rhea" id="RHEA:22860"/>
        <dbReference type="ChEBI" id="CHEBI:15378"/>
        <dbReference type="ChEBI" id="CHEBI:30616"/>
        <dbReference type="ChEBI" id="CHEBI:33019"/>
        <dbReference type="ChEBI" id="CHEBI:57502"/>
        <dbReference type="ChEBI" id="CHEBI:58437"/>
        <dbReference type="EC" id="2.7.7.18"/>
    </reaction>
</comment>
<dbReference type="GO" id="GO:0004515">
    <property type="term" value="F:nicotinate-nucleotide adenylyltransferase activity"/>
    <property type="evidence" value="ECO:0007669"/>
    <property type="project" value="UniProtKB-UniRule"/>
</dbReference>
<dbReference type="PANTHER" id="PTHR39321:SF3">
    <property type="entry name" value="PHOSPHOPANTETHEINE ADENYLYLTRANSFERASE"/>
    <property type="match status" value="1"/>
</dbReference>
<comment type="function">
    <text evidence="1 11">Catalyzes the reversible adenylation of nicotinate mononucleotide (NaMN) to nicotinic acid adenine dinucleotide (NaAD).</text>
</comment>
<evidence type="ECO:0000256" key="10">
    <source>
        <dbReference type="ARBA" id="ARBA00048721"/>
    </source>
</evidence>
<evidence type="ECO:0000256" key="11">
    <source>
        <dbReference type="HAMAP-Rule" id="MF_00244"/>
    </source>
</evidence>
<evidence type="ECO:0000256" key="2">
    <source>
        <dbReference type="ARBA" id="ARBA00005019"/>
    </source>
</evidence>
<dbReference type="NCBIfam" id="TIGR00482">
    <property type="entry name" value="nicotinate (nicotinamide) nucleotide adenylyltransferase"/>
    <property type="match status" value="1"/>
</dbReference>
<dbReference type="Pfam" id="PF01467">
    <property type="entry name" value="CTP_transf_like"/>
    <property type="match status" value="1"/>
</dbReference>
<name>A0A6H0KV97_9BACE</name>
<evidence type="ECO:0000256" key="8">
    <source>
        <dbReference type="ARBA" id="ARBA00022840"/>
    </source>
</evidence>
<organism evidence="13 14">
    <name type="scientific">Bacteroides faecium</name>
    <dbReference type="NCBI Taxonomy" id="2715212"/>
    <lineage>
        <taxon>Bacteria</taxon>
        <taxon>Pseudomonadati</taxon>
        <taxon>Bacteroidota</taxon>
        <taxon>Bacteroidia</taxon>
        <taxon>Bacteroidales</taxon>
        <taxon>Bacteroidaceae</taxon>
        <taxon>Bacteroides</taxon>
    </lineage>
</organism>
<dbReference type="KEGG" id="bfc:BacF7301_25140"/>
<dbReference type="RefSeq" id="WP_167966932.1">
    <property type="nucleotide sequence ID" value="NZ_CP050831.1"/>
</dbReference>
<evidence type="ECO:0000313" key="14">
    <source>
        <dbReference type="Proteomes" id="UP000501780"/>
    </source>
</evidence>
<sequence>MAEKVSKPKTGIFSGSFNPIHIGHLALANYLCEYEGLDEIWFMVSPQNPLKTQAELWSDELRLQLVGLSISDYPRFQVSDFECHLPRPSYSVHTLEKLREAYPEREFHFIIGSDNWTRFDRWYQSERIIKENQIIIYPRPGFPVNEEELPETVRLVHSPVFEISSTFIRKALDAGKDIRYFLHPKVWEAIKALRNT</sequence>
<dbReference type="AlphaFoldDB" id="A0A6H0KV97"/>
<keyword evidence="7 11" id="KW-0547">Nucleotide-binding</keyword>
<protein>
    <recommendedName>
        <fullName evidence="11">Probable nicotinate-nucleotide adenylyltransferase</fullName>
        <ecNumber evidence="11">2.7.7.18</ecNumber>
    </recommendedName>
    <alternativeName>
        <fullName evidence="11">Deamido-NAD(+) diphosphorylase</fullName>
    </alternativeName>
    <alternativeName>
        <fullName evidence="11">Deamido-NAD(+) pyrophosphorylase</fullName>
    </alternativeName>
    <alternativeName>
        <fullName evidence="11">Nicotinate mononucleotide adenylyltransferase</fullName>
        <shortName evidence="11">NaMN adenylyltransferase</shortName>
    </alternativeName>
</protein>
<keyword evidence="14" id="KW-1185">Reference proteome</keyword>
<feature type="domain" description="Cytidyltransferase-like" evidence="12">
    <location>
        <begin position="12"/>
        <end position="170"/>
    </location>
</feature>
<evidence type="ECO:0000256" key="9">
    <source>
        <dbReference type="ARBA" id="ARBA00023027"/>
    </source>
</evidence>
<keyword evidence="9 11" id="KW-0520">NAD</keyword>
<gene>
    <name evidence="11" type="primary">nadD</name>
    <name evidence="13" type="ORF">BacF7301_25140</name>
</gene>
<dbReference type="HAMAP" id="MF_00244">
    <property type="entry name" value="NaMN_adenylyltr"/>
    <property type="match status" value="1"/>
</dbReference>
<dbReference type="InterPro" id="IPR014729">
    <property type="entry name" value="Rossmann-like_a/b/a_fold"/>
</dbReference>
<dbReference type="FunFam" id="3.40.50.620:FF:000251">
    <property type="entry name" value="Probable nicotinate-nucleotide adenylyltransferase"/>
    <property type="match status" value="1"/>
</dbReference>
<dbReference type="EC" id="2.7.7.18" evidence="11"/>
<evidence type="ECO:0000256" key="1">
    <source>
        <dbReference type="ARBA" id="ARBA00002324"/>
    </source>
</evidence>
<evidence type="ECO:0000256" key="5">
    <source>
        <dbReference type="ARBA" id="ARBA00022679"/>
    </source>
</evidence>
<dbReference type="GO" id="GO:0009435">
    <property type="term" value="P:NAD+ biosynthetic process"/>
    <property type="evidence" value="ECO:0007669"/>
    <property type="project" value="UniProtKB-UniRule"/>
</dbReference>
<keyword evidence="4 11" id="KW-0662">Pyridine nucleotide biosynthesis</keyword>
<dbReference type="GO" id="GO:0005524">
    <property type="term" value="F:ATP binding"/>
    <property type="evidence" value="ECO:0007669"/>
    <property type="project" value="UniProtKB-KW"/>
</dbReference>
<dbReference type="SUPFAM" id="SSF52374">
    <property type="entry name" value="Nucleotidylyl transferase"/>
    <property type="match status" value="1"/>
</dbReference>
<keyword evidence="5 11" id="KW-0808">Transferase</keyword>
<keyword evidence="6 11" id="KW-0548">Nucleotidyltransferase</keyword>
<dbReference type="PANTHER" id="PTHR39321">
    <property type="entry name" value="NICOTINATE-NUCLEOTIDE ADENYLYLTRANSFERASE-RELATED"/>
    <property type="match status" value="1"/>
</dbReference>
<proteinExistence type="inferred from homology"/>
<evidence type="ECO:0000259" key="12">
    <source>
        <dbReference type="Pfam" id="PF01467"/>
    </source>
</evidence>
<dbReference type="Proteomes" id="UP000501780">
    <property type="component" value="Chromosome"/>
</dbReference>
<comment type="similarity">
    <text evidence="3 11">Belongs to the NadD family.</text>
</comment>
<evidence type="ECO:0000256" key="3">
    <source>
        <dbReference type="ARBA" id="ARBA00009014"/>
    </source>
</evidence>
<comment type="pathway">
    <text evidence="2 11">Cofactor biosynthesis; NAD(+) biosynthesis; deamido-NAD(+) from nicotinate D-ribonucleotide: step 1/1.</text>
</comment>
<evidence type="ECO:0000256" key="7">
    <source>
        <dbReference type="ARBA" id="ARBA00022741"/>
    </source>
</evidence>
<accession>A0A6H0KV97</accession>
<evidence type="ECO:0000256" key="6">
    <source>
        <dbReference type="ARBA" id="ARBA00022695"/>
    </source>
</evidence>
<dbReference type="CDD" id="cd02165">
    <property type="entry name" value="NMNAT"/>
    <property type="match status" value="1"/>
</dbReference>
<dbReference type="InterPro" id="IPR004821">
    <property type="entry name" value="Cyt_trans-like"/>
</dbReference>
<reference evidence="13 14" key="1">
    <citation type="submission" date="2020-03" db="EMBL/GenBank/DDBJ databases">
        <title>Genomic analysis of Bacteroides faecium CBA7301.</title>
        <authorList>
            <person name="Kim J."/>
            <person name="Roh S.W."/>
        </authorList>
    </citation>
    <scope>NUCLEOTIDE SEQUENCE [LARGE SCALE GENOMIC DNA]</scope>
    <source>
        <strain evidence="13 14">CBA7301</strain>
    </source>
</reference>
<dbReference type="EMBL" id="CP050831">
    <property type="protein sequence ID" value="QIU97235.1"/>
    <property type="molecule type" value="Genomic_DNA"/>
</dbReference>
<dbReference type="InterPro" id="IPR005248">
    <property type="entry name" value="NadD/NMNAT"/>
</dbReference>
<evidence type="ECO:0000256" key="4">
    <source>
        <dbReference type="ARBA" id="ARBA00022642"/>
    </source>
</evidence>